<dbReference type="AlphaFoldDB" id="A0A9N9EU00"/>
<name>A0A9N9EU00_9GLOM</name>
<reference evidence="1" key="1">
    <citation type="submission" date="2021-06" db="EMBL/GenBank/DDBJ databases">
        <authorList>
            <person name="Kallberg Y."/>
            <person name="Tangrot J."/>
            <person name="Rosling A."/>
        </authorList>
    </citation>
    <scope>NUCLEOTIDE SEQUENCE</scope>
    <source>
        <strain evidence="1">FL966</strain>
    </source>
</reference>
<evidence type="ECO:0000313" key="1">
    <source>
        <dbReference type="EMBL" id="CAG8685839.1"/>
    </source>
</evidence>
<dbReference type="Proteomes" id="UP000789759">
    <property type="component" value="Unassembled WGS sequence"/>
</dbReference>
<organism evidence="1 2">
    <name type="scientific">Cetraspora pellucida</name>
    <dbReference type="NCBI Taxonomy" id="1433469"/>
    <lineage>
        <taxon>Eukaryota</taxon>
        <taxon>Fungi</taxon>
        <taxon>Fungi incertae sedis</taxon>
        <taxon>Mucoromycota</taxon>
        <taxon>Glomeromycotina</taxon>
        <taxon>Glomeromycetes</taxon>
        <taxon>Diversisporales</taxon>
        <taxon>Gigasporaceae</taxon>
        <taxon>Cetraspora</taxon>
    </lineage>
</organism>
<evidence type="ECO:0000313" key="2">
    <source>
        <dbReference type="Proteomes" id="UP000789759"/>
    </source>
</evidence>
<comment type="caution">
    <text evidence="1">The sequence shown here is derived from an EMBL/GenBank/DDBJ whole genome shotgun (WGS) entry which is preliminary data.</text>
</comment>
<protein>
    <submittedName>
        <fullName evidence="1">1495_t:CDS:1</fullName>
    </submittedName>
</protein>
<proteinExistence type="predicted"/>
<dbReference type="EMBL" id="CAJVQA010009509">
    <property type="protein sequence ID" value="CAG8685839.1"/>
    <property type="molecule type" value="Genomic_DNA"/>
</dbReference>
<sequence length="181" mass="20993">MSSKIKKTTLTNEQKLEHGIANVKLHREDASVDHDTATESIPKLRQLLLQYHSQDIYNIDETALNSKSYKAFKDLTTAEEPDDSVEIYQFTHQEALDALNIVNQDLLKQNNDMTKYISILLKITKKVRSLRTASLQQTNLELFFALNSVKNNMKVEYDYLTNFDMFEADKDTEIEDLKLEK</sequence>
<keyword evidence="2" id="KW-1185">Reference proteome</keyword>
<accession>A0A9N9EU00</accession>
<gene>
    <name evidence="1" type="ORF">CPELLU_LOCUS11062</name>
</gene>